<name>A0A915ZNH6_9GLOM</name>
<dbReference type="AlphaFoldDB" id="A0A915ZNH6"/>
<dbReference type="EMBL" id="CAGKOT010000052">
    <property type="protein sequence ID" value="CAB5384621.1"/>
    <property type="molecule type" value="Genomic_DNA"/>
</dbReference>
<dbReference type="VEuPathDB" id="FungiDB:RhiirFUN_025378"/>
<dbReference type="Proteomes" id="UP000684084">
    <property type="component" value="Unassembled WGS sequence"/>
</dbReference>
<evidence type="ECO:0000313" key="2">
    <source>
        <dbReference type="Proteomes" id="UP000684084"/>
    </source>
</evidence>
<dbReference type="OrthoDB" id="10301849at2759"/>
<gene>
    <name evidence="1" type="ORF">CHRIB12_LOCUS18937</name>
</gene>
<sequence>MAKHPVAPDKSEKEELSIEEVYDKTALSGPMLVVKDHIEDCYKVYGSQKTFWKIYSSLSLERRCFSEVVFNDLPQYPRIHINFASPSTFPGTKLVGIIREILDGMLKLFLTNYGDNENIPRALNDFVVMDDCGRDDEGLYVYSFHIQSITSFFFADYTETKKFTELLIKSLPRDIGLFVLRLPDEPFHFVRIVDSASPDQKRHKRISPYSQFLGTNVDVNKRRLFIKKFPLDTRSSVASDSYTTASGDFPCDIKSESFSNATSFSPLLTNSTRGDSVIHNDCNSSNVDVPIPGGQTNTAPAVNGSIKRDAVGSQKAVDQNSHQEAVTVSDYVSVSNTEIANIFVTTASIEKSCCLRDDSCSVYTALYLMAGMMAVREKIRQAMVLLSNSFVCSCFVEQAMNKNTHQVQQARHFDLFQGGKCDEFSLWYSKRLRRKFPPWIFSTLYSNVKHWNVKHWNDPEVRDCWQCFVGCPYLCMIHDVKHITLDVFSLHLCTNRTVLPNNKSMHSTCSLNVRDCGHQKTIVVTLPFLAYNFHISVYRNGKNSIDYFLLVPYMAIDAIKKRKYLDEPAYYRIAPLGYEFIPRIMFYTFHPRKPVVLESFDSILRSLIGNHKNLTSEDSRLI</sequence>
<protein>
    <submittedName>
        <fullName evidence="1">Uncharacterized protein</fullName>
    </submittedName>
</protein>
<reference evidence="1" key="1">
    <citation type="submission" date="2020-05" db="EMBL/GenBank/DDBJ databases">
        <authorList>
            <person name="Rincon C."/>
            <person name="Sanders R I."/>
            <person name="Robbins C."/>
            <person name="Chaturvedi A."/>
        </authorList>
    </citation>
    <scope>NUCLEOTIDE SEQUENCE</scope>
    <source>
        <strain evidence="1">CHB12</strain>
    </source>
</reference>
<proteinExistence type="predicted"/>
<comment type="caution">
    <text evidence="1">The sequence shown here is derived from an EMBL/GenBank/DDBJ whole genome shotgun (WGS) entry which is preliminary data.</text>
</comment>
<organism evidence="1 2">
    <name type="scientific">Rhizophagus irregularis</name>
    <dbReference type="NCBI Taxonomy" id="588596"/>
    <lineage>
        <taxon>Eukaryota</taxon>
        <taxon>Fungi</taxon>
        <taxon>Fungi incertae sedis</taxon>
        <taxon>Mucoromycota</taxon>
        <taxon>Glomeromycotina</taxon>
        <taxon>Glomeromycetes</taxon>
        <taxon>Glomerales</taxon>
        <taxon>Glomeraceae</taxon>
        <taxon>Rhizophagus</taxon>
    </lineage>
</organism>
<evidence type="ECO:0000313" key="1">
    <source>
        <dbReference type="EMBL" id="CAB5384621.1"/>
    </source>
</evidence>
<accession>A0A915ZNH6</accession>